<proteinExistence type="predicted"/>
<comment type="caution">
    <text evidence="1">The sequence shown here is derived from an EMBL/GenBank/DDBJ whole genome shotgun (WGS) entry which is preliminary data.</text>
</comment>
<accession>A0ABD1VWZ7</accession>
<evidence type="ECO:0000313" key="2">
    <source>
        <dbReference type="Proteomes" id="UP001604336"/>
    </source>
</evidence>
<dbReference type="PANTHER" id="PTHR48475:SF2">
    <property type="entry name" value="RIBONUCLEASE H"/>
    <property type="match status" value="1"/>
</dbReference>
<dbReference type="PANTHER" id="PTHR48475">
    <property type="entry name" value="RIBONUCLEASE H"/>
    <property type="match status" value="1"/>
</dbReference>
<dbReference type="AlphaFoldDB" id="A0ABD1VWZ7"/>
<dbReference type="Proteomes" id="UP001604336">
    <property type="component" value="Unassembled WGS sequence"/>
</dbReference>
<keyword evidence="2" id="KW-1185">Reference proteome</keyword>
<organism evidence="1 2">
    <name type="scientific">Abeliophyllum distichum</name>
    <dbReference type="NCBI Taxonomy" id="126358"/>
    <lineage>
        <taxon>Eukaryota</taxon>
        <taxon>Viridiplantae</taxon>
        <taxon>Streptophyta</taxon>
        <taxon>Embryophyta</taxon>
        <taxon>Tracheophyta</taxon>
        <taxon>Spermatophyta</taxon>
        <taxon>Magnoliopsida</taxon>
        <taxon>eudicotyledons</taxon>
        <taxon>Gunneridae</taxon>
        <taxon>Pentapetalae</taxon>
        <taxon>asterids</taxon>
        <taxon>lamiids</taxon>
        <taxon>Lamiales</taxon>
        <taxon>Oleaceae</taxon>
        <taxon>Forsythieae</taxon>
        <taxon>Abeliophyllum</taxon>
    </lineage>
</organism>
<dbReference type="EMBL" id="JBFOLK010000001">
    <property type="protein sequence ID" value="KAL2541934.1"/>
    <property type="molecule type" value="Genomic_DNA"/>
</dbReference>
<name>A0ABD1VWZ7_9LAMI</name>
<gene>
    <name evidence="1" type="ORF">Adt_02912</name>
</gene>
<protein>
    <submittedName>
        <fullName evidence="1">Uncharacterized protein</fullName>
    </submittedName>
</protein>
<evidence type="ECO:0000313" key="1">
    <source>
        <dbReference type="EMBL" id="KAL2541934.1"/>
    </source>
</evidence>
<sequence>MKAIPVEKFSWLTIDEALPQNAMIINESSKWMKVIIACLTDQVLLDNRDEAQKLSRRATKFILQDEILYKRSFSHPLIRYITKDYVIQEIYKEVYGNHTSGMVLVQKALK</sequence>
<reference evidence="2" key="1">
    <citation type="submission" date="2024-07" db="EMBL/GenBank/DDBJ databases">
        <title>Two chromosome-level genome assemblies of Korean endemic species Abeliophyllum distichum and Forsythia ovata (Oleaceae).</title>
        <authorList>
            <person name="Jang H."/>
        </authorList>
    </citation>
    <scope>NUCLEOTIDE SEQUENCE [LARGE SCALE GENOMIC DNA]</scope>
</reference>